<sequence length="504" mass="52678">MARGEVILAIDQGTSSTKALLVDRHGHVLASASAPLGQTHPRPGWVEQSPAEVLASVTAATRSCLDGHDPALVAAVGISNQRESMLLWERSTGEPVTPIISWQDRRTAARCASLVADGFGETVRDVTGLPLDPMFSATKGAWLLDHADPDRSRSRNGDLCLGTVDSWLLSRFGGEHLIEIGNAARTQLLDARAGRWDPGLLEVFGIPSQVLPRVVASTGPFPTVRGLPPLPDGVPVAAVLGDSHAALFAHAGWRPGRVKATYGTGSSVMALSQDTTAADTGLCRTIAWATGTESGAIAHAVEGNILSAGSTLRWLAETVGRTPAELADLADGASSDGVHLVPAFGGLAAPWWDSNAQATLVGMTLATRLPQIARAALESIAFQVEDVVAAAGPHEVLLADGGAAANPTLMQIQADISGRKVHQSLVSDLSAIGAAHLAGLTCGLWTQSELEEFDRPVRVFSPRTGAAERRRTRTAWHQAVARARATDQPTCDKPTDPPLTGGTP</sequence>
<dbReference type="InterPro" id="IPR018483">
    <property type="entry name" value="Carb_kinase_FGGY_CS"/>
</dbReference>
<dbReference type="PROSITE" id="PS00445">
    <property type="entry name" value="FGGY_KINASES_2"/>
    <property type="match status" value="1"/>
</dbReference>
<evidence type="ECO:0000256" key="7">
    <source>
        <dbReference type="RuleBase" id="RU003733"/>
    </source>
</evidence>
<dbReference type="RefSeq" id="WP_345429983.1">
    <property type="nucleotide sequence ID" value="NZ_BAABHK010000002.1"/>
</dbReference>
<evidence type="ECO:0000256" key="1">
    <source>
        <dbReference type="ARBA" id="ARBA00009156"/>
    </source>
</evidence>
<evidence type="ECO:0000256" key="4">
    <source>
        <dbReference type="ARBA" id="ARBA00022777"/>
    </source>
</evidence>
<feature type="domain" description="Carbohydrate kinase FGGY N-terminal" evidence="9">
    <location>
        <begin position="6"/>
        <end position="248"/>
    </location>
</feature>
<evidence type="ECO:0000256" key="5">
    <source>
        <dbReference type="ARBA" id="ARBA00022840"/>
    </source>
</evidence>
<evidence type="ECO:0000259" key="10">
    <source>
        <dbReference type="Pfam" id="PF02782"/>
    </source>
</evidence>
<comment type="caution">
    <text evidence="11">The sequence shown here is derived from an EMBL/GenBank/DDBJ whole genome shotgun (WGS) entry which is preliminary data.</text>
</comment>
<evidence type="ECO:0000256" key="8">
    <source>
        <dbReference type="SAM" id="MobiDB-lite"/>
    </source>
</evidence>
<keyword evidence="2 7" id="KW-0808">Transferase</keyword>
<organism evidence="11 12">
    <name type="scientific">Actinoallomurus vinaceus</name>
    <dbReference type="NCBI Taxonomy" id="1080074"/>
    <lineage>
        <taxon>Bacteria</taxon>
        <taxon>Bacillati</taxon>
        <taxon>Actinomycetota</taxon>
        <taxon>Actinomycetes</taxon>
        <taxon>Streptosporangiales</taxon>
        <taxon>Thermomonosporaceae</taxon>
        <taxon>Actinoallomurus</taxon>
    </lineage>
</organism>
<dbReference type="GO" id="GO:0016301">
    <property type="term" value="F:kinase activity"/>
    <property type="evidence" value="ECO:0007669"/>
    <property type="project" value="UniProtKB-KW"/>
</dbReference>
<dbReference type="InterPro" id="IPR018485">
    <property type="entry name" value="FGGY_C"/>
</dbReference>
<keyword evidence="12" id="KW-1185">Reference proteome</keyword>
<dbReference type="InterPro" id="IPR000577">
    <property type="entry name" value="Carb_kinase_FGGY"/>
</dbReference>
<name>A0ABP8U6F0_9ACTN</name>
<evidence type="ECO:0000313" key="11">
    <source>
        <dbReference type="EMBL" id="GAA4622667.1"/>
    </source>
</evidence>
<evidence type="ECO:0000256" key="3">
    <source>
        <dbReference type="ARBA" id="ARBA00022741"/>
    </source>
</evidence>
<gene>
    <name evidence="11" type="ORF">GCM10023196_015780</name>
</gene>
<evidence type="ECO:0000259" key="9">
    <source>
        <dbReference type="Pfam" id="PF00370"/>
    </source>
</evidence>
<keyword evidence="3" id="KW-0547">Nucleotide-binding</keyword>
<accession>A0ABP8U6F0</accession>
<dbReference type="SUPFAM" id="SSF53067">
    <property type="entry name" value="Actin-like ATPase domain"/>
    <property type="match status" value="2"/>
</dbReference>
<keyword evidence="5" id="KW-0067">ATP-binding</keyword>
<dbReference type="PANTHER" id="PTHR10196">
    <property type="entry name" value="SUGAR KINASE"/>
    <property type="match status" value="1"/>
</dbReference>
<dbReference type="InterPro" id="IPR043129">
    <property type="entry name" value="ATPase_NBD"/>
</dbReference>
<dbReference type="PANTHER" id="PTHR10196:SF69">
    <property type="entry name" value="GLYCEROL KINASE"/>
    <property type="match status" value="1"/>
</dbReference>
<comment type="similarity">
    <text evidence="1 7">Belongs to the FGGY kinase family.</text>
</comment>
<feature type="region of interest" description="Disordered" evidence="8">
    <location>
        <begin position="480"/>
        <end position="504"/>
    </location>
</feature>
<evidence type="ECO:0000256" key="6">
    <source>
        <dbReference type="ARBA" id="ARBA00043149"/>
    </source>
</evidence>
<dbReference type="Pfam" id="PF00370">
    <property type="entry name" value="FGGY_N"/>
    <property type="match status" value="1"/>
</dbReference>
<keyword evidence="4 7" id="KW-0418">Kinase</keyword>
<dbReference type="Proteomes" id="UP001501442">
    <property type="component" value="Unassembled WGS sequence"/>
</dbReference>
<feature type="domain" description="Carbohydrate kinase FGGY C-terminal" evidence="10">
    <location>
        <begin position="259"/>
        <end position="440"/>
    </location>
</feature>
<reference evidence="12" key="1">
    <citation type="journal article" date="2019" name="Int. J. Syst. Evol. Microbiol.">
        <title>The Global Catalogue of Microorganisms (GCM) 10K type strain sequencing project: providing services to taxonomists for standard genome sequencing and annotation.</title>
        <authorList>
            <consortium name="The Broad Institute Genomics Platform"/>
            <consortium name="The Broad Institute Genome Sequencing Center for Infectious Disease"/>
            <person name="Wu L."/>
            <person name="Ma J."/>
        </authorList>
    </citation>
    <scope>NUCLEOTIDE SEQUENCE [LARGE SCALE GENOMIC DNA]</scope>
    <source>
        <strain evidence="12">JCM 17939</strain>
    </source>
</reference>
<protein>
    <recommendedName>
        <fullName evidence="6">ATP:glycerol 3-phosphotransferase</fullName>
    </recommendedName>
</protein>
<dbReference type="PIRSF" id="PIRSF000538">
    <property type="entry name" value="GlpK"/>
    <property type="match status" value="1"/>
</dbReference>
<proteinExistence type="inferred from homology"/>
<dbReference type="InterPro" id="IPR018484">
    <property type="entry name" value="FGGY_N"/>
</dbReference>
<dbReference type="EMBL" id="BAABHK010000002">
    <property type="protein sequence ID" value="GAA4622667.1"/>
    <property type="molecule type" value="Genomic_DNA"/>
</dbReference>
<evidence type="ECO:0000313" key="12">
    <source>
        <dbReference type="Proteomes" id="UP001501442"/>
    </source>
</evidence>
<evidence type="ECO:0000256" key="2">
    <source>
        <dbReference type="ARBA" id="ARBA00022679"/>
    </source>
</evidence>
<dbReference type="CDD" id="cd07769">
    <property type="entry name" value="ASKHA_NBD_FGGY_GK"/>
    <property type="match status" value="1"/>
</dbReference>
<dbReference type="Pfam" id="PF02782">
    <property type="entry name" value="FGGY_C"/>
    <property type="match status" value="1"/>
</dbReference>
<dbReference type="Gene3D" id="3.30.420.40">
    <property type="match status" value="2"/>
</dbReference>